<dbReference type="GO" id="GO:0015807">
    <property type="term" value="P:L-amino acid transport"/>
    <property type="evidence" value="ECO:0007669"/>
    <property type="project" value="TreeGrafter"/>
</dbReference>
<name>A0A1H3G9W9_9EURY</name>
<dbReference type="EMBL" id="FNPC01000002">
    <property type="protein sequence ID" value="SDY00076.1"/>
    <property type="molecule type" value="Genomic_DNA"/>
</dbReference>
<dbReference type="Proteomes" id="UP000199079">
    <property type="component" value="Unassembled WGS sequence"/>
</dbReference>
<dbReference type="GO" id="GO:0005524">
    <property type="term" value="F:ATP binding"/>
    <property type="evidence" value="ECO:0007669"/>
    <property type="project" value="UniProtKB-KW"/>
</dbReference>
<gene>
    <name evidence="7" type="ORF">SAMN05216564_102391</name>
</gene>
<reference evidence="8" key="1">
    <citation type="submission" date="2016-10" db="EMBL/GenBank/DDBJ databases">
        <authorList>
            <person name="Varghese N."/>
            <person name="Submissions S."/>
        </authorList>
    </citation>
    <scope>NUCLEOTIDE SEQUENCE [LARGE SCALE GENOMIC DNA]</scope>
    <source>
        <strain evidence="8">DC30,IBRC 10041,KCTC 4046</strain>
    </source>
</reference>
<dbReference type="InterPro" id="IPR027417">
    <property type="entry name" value="P-loop_NTPase"/>
</dbReference>
<dbReference type="RefSeq" id="WP_092731168.1">
    <property type="nucleotide sequence ID" value="NZ_FNPC01000002.1"/>
</dbReference>
<dbReference type="PANTHER" id="PTHR43820:SF7">
    <property type="entry name" value="BRANCHED-CHAIN AMINO ACID TRANSPORT ATP-BINDING PROTEIN LIVF-RELATED"/>
    <property type="match status" value="1"/>
</dbReference>
<evidence type="ECO:0000256" key="5">
    <source>
        <dbReference type="ARBA" id="ARBA00022970"/>
    </source>
</evidence>
<dbReference type="GO" id="GO:0015658">
    <property type="term" value="F:branched-chain amino acid transmembrane transporter activity"/>
    <property type="evidence" value="ECO:0007669"/>
    <property type="project" value="TreeGrafter"/>
</dbReference>
<keyword evidence="2" id="KW-0813">Transport</keyword>
<dbReference type="InterPro" id="IPR017871">
    <property type="entry name" value="ABC_transporter-like_CS"/>
</dbReference>
<dbReference type="InterPro" id="IPR003439">
    <property type="entry name" value="ABC_transporter-like_ATP-bd"/>
</dbReference>
<protein>
    <submittedName>
        <fullName evidence="7">Amino acid/amide ABC transporter ATP-binding protein 2, HAAT family</fullName>
    </submittedName>
</protein>
<organism evidence="7 8">
    <name type="scientific">Halopenitus persicus</name>
    <dbReference type="NCBI Taxonomy" id="1048396"/>
    <lineage>
        <taxon>Archaea</taxon>
        <taxon>Methanobacteriati</taxon>
        <taxon>Methanobacteriota</taxon>
        <taxon>Stenosarchaea group</taxon>
        <taxon>Halobacteria</taxon>
        <taxon>Halobacteriales</taxon>
        <taxon>Haloferacaceae</taxon>
        <taxon>Halopenitus</taxon>
    </lineage>
</organism>
<evidence type="ECO:0000256" key="4">
    <source>
        <dbReference type="ARBA" id="ARBA00022840"/>
    </source>
</evidence>
<evidence type="ECO:0000259" key="6">
    <source>
        <dbReference type="PROSITE" id="PS50893"/>
    </source>
</evidence>
<dbReference type="InterPro" id="IPR003593">
    <property type="entry name" value="AAA+_ATPase"/>
</dbReference>
<keyword evidence="8" id="KW-1185">Reference proteome</keyword>
<keyword evidence="3" id="KW-0547">Nucleotide-binding</keyword>
<proteinExistence type="inferred from homology"/>
<dbReference type="Gene3D" id="3.40.50.300">
    <property type="entry name" value="P-loop containing nucleotide triphosphate hydrolases"/>
    <property type="match status" value="1"/>
</dbReference>
<dbReference type="PROSITE" id="PS00211">
    <property type="entry name" value="ABC_TRANSPORTER_1"/>
    <property type="match status" value="1"/>
</dbReference>
<sequence>MNLIELDGVDAGYGENQVLHDLSATIAEDRVNCVIGPNGSGKSTMMKSILGMVDVWDGTITIRGEDVTNDHPREVLERGVVMLPQGGSVFPDMTVKENLRMGGYLIDDDLLDRQYEEVYDMFPVLEEKRAQRAGDLSGGQQMMVAFGRAMMPDPDILLLDEPSAGLAPHLVDDVFEQIAALKERGRDMLIIEQNVRRVLEIAEYVYVLDQGRLEYEGDTESLRNEDDIMEMYIGERHG</sequence>
<evidence type="ECO:0000256" key="2">
    <source>
        <dbReference type="ARBA" id="ARBA00022448"/>
    </source>
</evidence>
<keyword evidence="5" id="KW-0029">Amino-acid transport</keyword>
<evidence type="ECO:0000313" key="8">
    <source>
        <dbReference type="Proteomes" id="UP000199079"/>
    </source>
</evidence>
<dbReference type="GO" id="GO:0016887">
    <property type="term" value="F:ATP hydrolysis activity"/>
    <property type="evidence" value="ECO:0007669"/>
    <property type="project" value="InterPro"/>
</dbReference>
<evidence type="ECO:0000313" key="7">
    <source>
        <dbReference type="EMBL" id="SDY00076.1"/>
    </source>
</evidence>
<comment type="similarity">
    <text evidence="1">Belongs to the ABC transporter superfamily.</text>
</comment>
<dbReference type="CDD" id="cd03224">
    <property type="entry name" value="ABC_TM1139_LivF_branched"/>
    <property type="match status" value="1"/>
</dbReference>
<dbReference type="PANTHER" id="PTHR43820">
    <property type="entry name" value="HIGH-AFFINITY BRANCHED-CHAIN AMINO ACID TRANSPORT ATP-BINDING PROTEIN LIVF"/>
    <property type="match status" value="1"/>
</dbReference>
<dbReference type="SUPFAM" id="SSF52540">
    <property type="entry name" value="P-loop containing nucleoside triphosphate hydrolases"/>
    <property type="match status" value="1"/>
</dbReference>
<dbReference type="AlphaFoldDB" id="A0A1H3G9W9"/>
<evidence type="ECO:0000256" key="1">
    <source>
        <dbReference type="ARBA" id="ARBA00005417"/>
    </source>
</evidence>
<dbReference type="Pfam" id="PF00005">
    <property type="entry name" value="ABC_tran"/>
    <property type="match status" value="1"/>
</dbReference>
<accession>A0A1H3G9W9</accession>
<evidence type="ECO:0000256" key="3">
    <source>
        <dbReference type="ARBA" id="ARBA00022741"/>
    </source>
</evidence>
<dbReference type="OrthoDB" id="97750at2157"/>
<dbReference type="PROSITE" id="PS50893">
    <property type="entry name" value="ABC_TRANSPORTER_2"/>
    <property type="match status" value="1"/>
</dbReference>
<keyword evidence="4 7" id="KW-0067">ATP-binding</keyword>
<dbReference type="InterPro" id="IPR052156">
    <property type="entry name" value="BCAA_Transport_ATP-bd_LivF"/>
</dbReference>
<dbReference type="SMART" id="SM00382">
    <property type="entry name" value="AAA"/>
    <property type="match status" value="1"/>
</dbReference>
<feature type="domain" description="ABC transporter" evidence="6">
    <location>
        <begin position="4"/>
        <end position="235"/>
    </location>
</feature>